<dbReference type="Pfam" id="PF02782">
    <property type="entry name" value="FGGY_C"/>
    <property type="match status" value="1"/>
</dbReference>
<dbReference type="PANTHER" id="PTHR10196">
    <property type="entry name" value="SUGAR KINASE"/>
    <property type="match status" value="1"/>
</dbReference>
<proteinExistence type="inferred from homology"/>
<keyword evidence="2 9" id="KW-0808">Transferase</keyword>
<dbReference type="SUPFAM" id="SSF53067">
    <property type="entry name" value="Actin-like ATPase domain"/>
    <property type="match status" value="2"/>
</dbReference>
<dbReference type="AlphaFoldDB" id="A0A486XGJ6"/>
<feature type="domain" description="Carbohydrate kinase FGGY N-terminal" evidence="7">
    <location>
        <begin position="4"/>
        <end position="250"/>
    </location>
</feature>
<evidence type="ECO:0000256" key="3">
    <source>
        <dbReference type="ARBA" id="ARBA00022741"/>
    </source>
</evidence>
<dbReference type="InterPro" id="IPR043129">
    <property type="entry name" value="ATPase_NBD"/>
</dbReference>
<evidence type="ECO:0000259" key="7">
    <source>
        <dbReference type="Pfam" id="PF00370"/>
    </source>
</evidence>
<keyword evidence="4 9" id="KW-0418">Kinase</keyword>
<dbReference type="GO" id="GO:0019563">
    <property type="term" value="P:glycerol catabolic process"/>
    <property type="evidence" value="ECO:0007669"/>
    <property type="project" value="TreeGrafter"/>
</dbReference>
<dbReference type="EMBL" id="CAAJGR010000048">
    <property type="protein sequence ID" value="VHO01223.1"/>
    <property type="molecule type" value="Genomic_DNA"/>
</dbReference>
<dbReference type="InterPro" id="IPR005999">
    <property type="entry name" value="Glycerol_kin"/>
</dbReference>
<dbReference type="PANTHER" id="PTHR10196:SF78">
    <property type="entry name" value="GLYCEROL KINASE"/>
    <property type="match status" value="1"/>
</dbReference>
<evidence type="ECO:0000313" key="9">
    <source>
        <dbReference type="EMBL" id="VHO01223.1"/>
    </source>
</evidence>
<keyword evidence="6" id="KW-0067">ATP-binding</keyword>
<dbReference type="EC" id="2.7.1.30" evidence="9"/>
<reference evidence="9" key="1">
    <citation type="submission" date="2019-04" db="EMBL/GenBank/DDBJ databases">
        <authorList>
            <person name="Brambilla D."/>
        </authorList>
    </citation>
    <scope>NUCLEOTIDE SEQUENCE</scope>
    <source>
        <strain evidence="9">BAL1</strain>
    </source>
</reference>
<dbReference type="CDD" id="cd07786">
    <property type="entry name" value="FGGY_EcGK_like"/>
    <property type="match status" value="1"/>
</dbReference>
<dbReference type="GO" id="GO:0006072">
    <property type="term" value="P:glycerol-3-phosphate metabolic process"/>
    <property type="evidence" value="ECO:0007669"/>
    <property type="project" value="InterPro"/>
</dbReference>
<protein>
    <submittedName>
        <fullName evidence="9">Glycerol kinase</fullName>
        <ecNumber evidence="9">2.7.1.30</ecNumber>
    </submittedName>
</protein>
<evidence type="ECO:0000256" key="6">
    <source>
        <dbReference type="ARBA" id="ARBA00022840"/>
    </source>
</evidence>
<dbReference type="NCBIfam" id="NF000756">
    <property type="entry name" value="PRK00047.1"/>
    <property type="match status" value="1"/>
</dbReference>
<dbReference type="PIRSF" id="PIRSF000538">
    <property type="entry name" value="GlpK"/>
    <property type="match status" value="1"/>
</dbReference>
<dbReference type="InterPro" id="IPR018484">
    <property type="entry name" value="FGGY_N"/>
</dbReference>
<dbReference type="Pfam" id="PF00370">
    <property type="entry name" value="FGGY_N"/>
    <property type="match status" value="1"/>
</dbReference>
<evidence type="ECO:0000256" key="4">
    <source>
        <dbReference type="ARBA" id="ARBA00022777"/>
    </source>
</evidence>
<evidence type="ECO:0000256" key="1">
    <source>
        <dbReference type="ARBA" id="ARBA00009156"/>
    </source>
</evidence>
<gene>
    <name evidence="9" type="ORF">BAL341_246</name>
</gene>
<evidence type="ECO:0000259" key="8">
    <source>
        <dbReference type="Pfam" id="PF02782"/>
    </source>
</evidence>
<organism evidence="9">
    <name type="scientific">Rheinheimera sp. BAL341</name>
    <dbReference type="NCBI Taxonomy" id="1708203"/>
    <lineage>
        <taxon>Bacteria</taxon>
        <taxon>Pseudomonadati</taxon>
        <taxon>Pseudomonadota</taxon>
        <taxon>Gammaproteobacteria</taxon>
        <taxon>Chromatiales</taxon>
        <taxon>Chromatiaceae</taxon>
        <taxon>Rheinheimera</taxon>
    </lineage>
</organism>
<dbReference type="InterPro" id="IPR000577">
    <property type="entry name" value="Carb_kinase_FGGY"/>
</dbReference>
<evidence type="ECO:0000256" key="5">
    <source>
        <dbReference type="ARBA" id="ARBA00022798"/>
    </source>
</evidence>
<accession>A0A486XGJ6</accession>
<dbReference type="GO" id="GO:0005829">
    <property type="term" value="C:cytosol"/>
    <property type="evidence" value="ECO:0007669"/>
    <property type="project" value="TreeGrafter"/>
</dbReference>
<keyword evidence="3" id="KW-0547">Nucleotide-binding</keyword>
<comment type="similarity">
    <text evidence="1">Belongs to the FGGY kinase family.</text>
</comment>
<dbReference type="FunFam" id="3.30.420.40:FF:000008">
    <property type="entry name" value="Glycerol kinase"/>
    <property type="match status" value="1"/>
</dbReference>
<feature type="domain" description="Carbohydrate kinase FGGY C-terminal" evidence="8">
    <location>
        <begin position="262"/>
        <end position="445"/>
    </location>
</feature>
<evidence type="ECO:0000256" key="2">
    <source>
        <dbReference type="ARBA" id="ARBA00022679"/>
    </source>
</evidence>
<dbReference type="InterPro" id="IPR018483">
    <property type="entry name" value="Carb_kinase_FGGY_CS"/>
</dbReference>
<sequence length="501" mass="54679">MAKYLLAIDQGTTSSRAIIYDMTLTVIASAQQELALSYPRPGWVEQDPQHIWQTVLNCMRQALKRSGLTCHDIAGIGITNQRETSLLWHRHSGKMLYPAIVWQDRRGAAHCQQLKDRALEGMLKQKTGLLADPYFSASKLSWMLDNVPAARSLAEQGQLCFGTVDCYLLWQLTGGKVHATDASNASRTLLFNIHQQQWDTELLQLFRIPPSILPEVRDTTAAFGMTEQDFLGTSVPILSMIGDQQAALVGQACIRSGMSKSTYGTGCFMMANTGDSVLNSQHKLLSTVAWRINGQSTYALEGSIFMAGAIVQWLRDKLGIIKHASETESLAQQSHYQQSELLIPAFTGLGAPYWQADTRAALFGMTRDSGKPQLAAAALAAVAYQSRDLLLAMAQDGISISSLRVDGGMTANSWFLQALADLSQCPVQRCQDLDATAYGVAFLTGLQLGIFTDISDISSLQRSKTQFAVGLSPDIAGLLHKRWRAAVSCLMAAEHALTTGL</sequence>
<dbReference type="NCBIfam" id="TIGR01311">
    <property type="entry name" value="glycerol_kin"/>
    <property type="match status" value="1"/>
</dbReference>
<dbReference type="Gene3D" id="3.30.420.40">
    <property type="match status" value="2"/>
</dbReference>
<dbReference type="PROSITE" id="PS00933">
    <property type="entry name" value="FGGY_KINASES_1"/>
    <property type="match status" value="1"/>
</dbReference>
<dbReference type="InterPro" id="IPR018485">
    <property type="entry name" value="FGGY_C"/>
</dbReference>
<keyword evidence="5" id="KW-0319">Glycerol metabolism</keyword>
<name>A0A486XGJ6_9GAMM</name>
<dbReference type="GO" id="GO:0005524">
    <property type="term" value="F:ATP binding"/>
    <property type="evidence" value="ECO:0007669"/>
    <property type="project" value="UniProtKB-KW"/>
</dbReference>
<dbReference type="GO" id="GO:0004370">
    <property type="term" value="F:glycerol kinase activity"/>
    <property type="evidence" value="ECO:0007669"/>
    <property type="project" value="UniProtKB-EC"/>
</dbReference>